<evidence type="ECO:0000256" key="5">
    <source>
        <dbReference type="ARBA" id="ARBA00023274"/>
    </source>
</evidence>
<dbReference type="GO" id="GO:0003735">
    <property type="term" value="F:structural constituent of ribosome"/>
    <property type="evidence" value="ECO:0007669"/>
    <property type="project" value="InterPro"/>
</dbReference>
<evidence type="ECO:0000259" key="6">
    <source>
        <dbReference type="Pfam" id="PF14204"/>
    </source>
</evidence>
<evidence type="ECO:0000313" key="7">
    <source>
        <dbReference type="EMBL" id="PFH52774.1"/>
    </source>
</evidence>
<dbReference type="EMBL" id="KZ301977">
    <property type="protein sequence ID" value="PFH52774.1"/>
    <property type="molecule type" value="Genomic_DNA"/>
</dbReference>
<gene>
    <name evidence="7" type="ORF">AMATHDRAFT_1820</name>
</gene>
<dbReference type="AlphaFoldDB" id="A0A2A9NTU7"/>
<dbReference type="STRING" id="703135.A0A2A9NTU7"/>
<dbReference type="Gene3D" id="3.30.420.100">
    <property type="match status" value="1"/>
</dbReference>
<name>A0A2A9NTU7_9AGAR</name>
<evidence type="ECO:0000256" key="2">
    <source>
        <dbReference type="ARBA" id="ARBA00007116"/>
    </source>
</evidence>
<dbReference type="OrthoDB" id="1618453at2759"/>
<dbReference type="GO" id="GO:0000027">
    <property type="term" value="P:ribosomal large subunit assembly"/>
    <property type="evidence" value="ECO:0007669"/>
    <property type="project" value="TreeGrafter"/>
</dbReference>
<comment type="similarity">
    <text evidence="2">Belongs to the universal ribosomal protein uL18 family.</text>
</comment>
<evidence type="ECO:0000256" key="1">
    <source>
        <dbReference type="ARBA" id="ARBA00004496"/>
    </source>
</evidence>
<evidence type="ECO:0000256" key="4">
    <source>
        <dbReference type="ARBA" id="ARBA00022980"/>
    </source>
</evidence>
<sequence length="318" mass="36588">MPFVKKVKSDAYFSRFQVKYRRRREGKTDYYARKRLVTQAKNKYNAPKYRLVVRFTNRDIIVQIVYARIQGDFILTAARSRELPRYGIKHGLTNWAAAYATGLLCARRALTKLGLADKYQGVAQPDGTLTLTEPLDDEDAPRPFKCYLDVGLKRTSTGARVFGAMKGASDGGVFIPHSEKRFPGYDPESKQLDAEVLKKYIYGGHVAEYMESLEEEDEERYNTLLFPLLLLDSNEMFRFKKQFSTYLEDDIGSEDIEGIYTSAHAAIREDPSFKPTEKTKDWKAESFKYRQPKLTAEERKARIADKIEKFKAGGDEEE</sequence>
<keyword evidence="5" id="KW-0687">Ribonucleoprotein</keyword>
<dbReference type="GO" id="GO:0006412">
    <property type="term" value="P:translation"/>
    <property type="evidence" value="ECO:0007669"/>
    <property type="project" value="InterPro"/>
</dbReference>
<dbReference type="Proteomes" id="UP000242287">
    <property type="component" value="Unassembled WGS sequence"/>
</dbReference>
<feature type="domain" description="Large ribosomal subunit protein uL18 C-terminal eukaryotes" evidence="6">
    <location>
        <begin position="256"/>
        <end position="312"/>
    </location>
</feature>
<dbReference type="SUPFAM" id="SSF53137">
    <property type="entry name" value="Translational machinery components"/>
    <property type="match status" value="1"/>
</dbReference>
<dbReference type="PANTHER" id="PTHR23410">
    <property type="entry name" value="RIBOSOMAL PROTEIN L5-RELATED"/>
    <property type="match status" value="1"/>
</dbReference>
<evidence type="ECO:0000313" key="8">
    <source>
        <dbReference type="Proteomes" id="UP000242287"/>
    </source>
</evidence>
<evidence type="ECO:0000256" key="3">
    <source>
        <dbReference type="ARBA" id="ARBA00022490"/>
    </source>
</evidence>
<dbReference type="PRINTS" id="PR00058">
    <property type="entry name" value="RIBOSOMALL5"/>
</dbReference>
<dbReference type="InterPro" id="IPR005485">
    <property type="entry name" value="Rbsml_uL18_euk_arch"/>
</dbReference>
<comment type="subcellular location">
    <subcellularLocation>
        <location evidence="1">Cytoplasm</location>
    </subcellularLocation>
</comment>
<dbReference type="InterPro" id="IPR025607">
    <property type="entry name" value="Ribosomal_uL18_C_euk"/>
</dbReference>
<reference evidence="7 8" key="1">
    <citation type="submission" date="2014-02" db="EMBL/GenBank/DDBJ databases">
        <title>Transposable element dynamics among asymbiotic and ectomycorrhizal Amanita fungi.</title>
        <authorList>
            <consortium name="DOE Joint Genome Institute"/>
            <person name="Hess J."/>
            <person name="Skrede I."/>
            <person name="Wolfe B."/>
            <person name="LaButti K."/>
            <person name="Ohm R.A."/>
            <person name="Grigoriev I.V."/>
            <person name="Pringle A."/>
        </authorList>
    </citation>
    <scope>NUCLEOTIDE SEQUENCE [LARGE SCALE GENOMIC DNA]</scope>
    <source>
        <strain evidence="7 8">SKay4041</strain>
    </source>
</reference>
<proteinExistence type="inferred from homology"/>
<dbReference type="GO" id="GO:0022625">
    <property type="term" value="C:cytosolic large ribosomal subunit"/>
    <property type="evidence" value="ECO:0007669"/>
    <property type="project" value="TreeGrafter"/>
</dbReference>
<dbReference type="CDD" id="cd00432">
    <property type="entry name" value="Ribosomal_L18_L5e"/>
    <property type="match status" value="1"/>
</dbReference>
<dbReference type="Pfam" id="PF14204">
    <property type="entry name" value="Ribosomal_L18_c"/>
    <property type="match status" value="1"/>
</dbReference>
<dbReference type="InterPro" id="IPR057268">
    <property type="entry name" value="Ribosomal_L18"/>
</dbReference>
<protein>
    <recommendedName>
        <fullName evidence="6">Large ribosomal subunit protein uL18 C-terminal eukaryotes domain-containing protein</fullName>
    </recommendedName>
</protein>
<keyword evidence="3" id="KW-0963">Cytoplasm</keyword>
<organism evidence="7 8">
    <name type="scientific">Amanita thiersii Skay4041</name>
    <dbReference type="NCBI Taxonomy" id="703135"/>
    <lineage>
        <taxon>Eukaryota</taxon>
        <taxon>Fungi</taxon>
        <taxon>Dikarya</taxon>
        <taxon>Basidiomycota</taxon>
        <taxon>Agaricomycotina</taxon>
        <taxon>Agaricomycetes</taxon>
        <taxon>Agaricomycetidae</taxon>
        <taxon>Agaricales</taxon>
        <taxon>Pluteineae</taxon>
        <taxon>Amanitaceae</taxon>
        <taxon>Amanita</taxon>
    </lineage>
</organism>
<dbReference type="Pfam" id="PF17144">
    <property type="entry name" value="Ribosomal_L5e"/>
    <property type="match status" value="1"/>
</dbReference>
<accession>A0A2A9NTU7</accession>
<keyword evidence="4" id="KW-0689">Ribosomal protein</keyword>
<dbReference type="GO" id="GO:0008097">
    <property type="term" value="F:5S rRNA binding"/>
    <property type="evidence" value="ECO:0007669"/>
    <property type="project" value="InterPro"/>
</dbReference>
<dbReference type="HAMAP" id="MF_01337_A">
    <property type="entry name" value="Ribosomal_uL18_A"/>
    <property type="match status" value="1"/>
</dbReference>
<keyword evidence="8" id="KW-1185">Reference proteome</keyword>
<dbReference type="PANTHER" id="PTHR23410:SF12">
    <property type="entry name" value="LARGE RIBOSOMAL SUBUNIT PROTEIN UL18"/>
    <property type="match status" value="1"/>
</dbReference>